<keyword evidence="1" id="KW-1133">Transmembrane helix</keyword>
<keyword evidence="1" id="KW-0472">Membrane</keyword>
<evidence type="ECO:0000313" key="3">
    <source>
        <dbReference type="Proteomes" id="UP000027138"/>
    </source>
</evidence>
<organism evidence="2 3">
    <name type="scientific">Jatropha curcas</name>
    <name type="common">Barbados nut</name>
    <dbReference type="NCBI Taxonomy" id="180498"/>
    <lineage>
        <taxon>Eukaryota</taxon>
        <taxon>Viridiplantae</taxon>
        <taxon>Streptophyta</taxon>
        <taxon>Embryophyta</taxon>
        <taxon>Tracheophyta</taxon>
        <taxon>Spermatophyta</taxon>
        <taxon>Magnoliopsida</taxon>
        <taxon>eudicotyledons</taxon>
        <taxon>Gunneridae</taxon>
        <taxon>Pentapetalae</taxon>
        <taxon>rosids</taxon>
        <taxon>fabids</taxon>
        <taxon>Malpighiales</taxon>
        <taxon>Euphorbiaceae</taxon>
        <taxon>Crotonoideae</taxon>
        <taxon>Jatropheae</taxon>
        <taxon>Jatropha</taxon>
    </lineage>
</organism>
<evidence type="ECO:0000313" key="2">
    <source>
        <dbReference type="EMBL" id="KDP44736.1"/>
    </source>
</evidence>
<proteinExistence type="predicted"/>
<name>A0A067L8I1_JATCU</name>
<reference evidence="2 3" key="1">
    <citation type="journal article" date="2014" name="PLoS ONE">
        <title>Global Analysis of Gene Expression Profiles in Physic Nut (Jatropha curcas L.) Seedlings Exposed to Salt Stress.</title>
        <authorList>
            <person name="Zhang L."/>
            <person name="Zhang C."/>
            <person name="Wu P."/>
            <person name="Chen Y."/>
            <person name="Li M."/>
            <person name="Jiang H."/>
            <person name="Wu G."/>
        </authorList>
    </citation>
    <scope>NUCLEOTIDE SEQUENCE [LARGE SCALE GENOMIC DNA]</scope>
    <source>
        <strain evidence="3">cv. GZQX0401</strain>
        <tissue evidence="2">Young leaves</tissue>
    </source>
</reference>
<dbReference type="AlphaFoldDB" id="A0A067L8I1"/>
<protein>
    <submittedName>
        <fullName evidence="2">Uncharacterized protein</fullName>
    </submittedName>
</protein>
<dbReference type="EMBL" id="KK914240">
    <property type="protein sequence ID" value="KDP44736.1"/>
    <property type="molecule type" value="Genomic_DNA"/>
</dbReference>
<keyword evidence="3" id="KW-1185">Reference proteome</keyword>
<feature type="transmembrane region" description="Helical" evidence="1">
    <location>
        <begin position="20"/>
        <end position="45"/>
    </location>
</feature>
<gene>
    <name evidence="2" type="ORF">JCGZ_01236</name>
</gene>
<sequence>MMVVPDVRFCDVLLGTIMHVTTFVAFGNYVYFSLLLTLFGAIIVCKYKHYYVPPYEKIKFKEDDDEDEESQFKVLDDIENGSHKEDKMEFQAFLAVVDDEVKHMKIMTVSS</sequence>
<keyword evidence="1" id="KW-0812">Transmembrane</keyword>
<dbReference type="Proteomes" id="UP000027138">
    <property type="component" value="Unassembled WGS sequence"/>
</dbReference>
<evidence type="ECO:0000256" key="1">
    <source>
        <dbReference type="SAM" id="Phobius"/>
    </source>
</evidence>
<accession>A0A067L8I1</accession>